<dbReference type="SUPFAM" id="SSF52172">
    <property type="entry name" value="CheY-like"/>
    <property type="match status" value="1"/>
</dbReference>
<keyword evidence="4" id="KW-0804">Transcription</keyword>
<dbReference type="Proteomes" id="UP000621386">
    <property type="component" value="Unassembled WGS sequence"/>
</dbReference>
<protein>
    <submittedName>
        <fullName evidence="10">Response regulator transcription factor</fullName>
    </submittedName>
</protein>
<keyword evidence="3 6" id="KW-0238">DNA-binding</keyword>
<dbReference type="InterPro" id="IPR011006">
    <property type="entry name" value="CheY-like_superfamily"/>
</dbReference>
<keyword evidence="2" id="KW-0805">Transcription regulation</keyword>
<dbReference type="Gene3D" id="6.10.250.690">
    <property type="match status" value="1"/>
</dbReference>
<evidence type="ECO:0000256" key="1">
    <source>
        <dbReference type="ARBA" id="ARBA00022553"/>
    </source>
</evidence>
<dbReference type="InterPro" id="IPR001867">
    <property type="entry name" value="OmpR/PhoB-type_DNA-bd"/>
</dbReference>
<evidence type="ECO:0000313" key="10">
    <source>
        <dbReference type="EMBL" id="MBL1103883.1"/>
    </source>
</evidence>
<dbReference type="CDD" id="cd00383">
    <property type="entry name" value="trans_reg_C"/>
    <property type="match status" value="1"/>
</dbReference>
<evidence type="ECO:0000256" key="2">
    <source>
        <dbReference type="ARBA" id="ARBA00023015"/>
    </source>
</evidence>
<dbReference type="InterPro" id="IPR039420">
    <property type="entry name" value="WalR-like"/>
</dbReference>
<feature type="modified residue" description="4-aspartylphosphate" evidence="5">
    <location>
        <position position="82"/>
    </location>
</feature>
<dbReference type="EMBL" id="JAERRH010000002">
    <property type="protein sequence ID" value="MBL1103883.1"/>
    <property type="molecule type" value="Genomic_DNA"/>
</dbReference>
<accession>A0ABS1NUV0</accession>
<evidence type="ECO:0000259" key="9">
    <source>
        <dbReference type="PROSITE" id="PS51755"/>
    </source>
</evidence>
<proteinExistence type="predicted"/>
<evidence type="ECO:0000256" key="7">
    <source>
        <dbReference type="SAM" id="MobiDB-lite"/>
    </source>
</evidence>
<dbReference type="InterPro" id="IPR016032">
    <property type="entry name" value="Sig_transdc_resp-reg_C-effctor"/>
</dbReference>
<dbReference type="Gene3D" id="1.10.10.10">
    <property type="entry name" value="Winged helix-like DNA-binding domain superfamily/Winged helix DNA-binding domain"/>
    <property type="match status" value="1"/>
</dbReference>
<dbReference type="PANTHER" id="PTHR48111:SF4">
    <property type="entry name" value="DNA-BINDING DUAL TRANSCRIPTIONAL REGULATOR OMPR"/>
    <property type="match status" value="1"/>
</dbReference>
<dbReference type="SUPFAM" id="SSF46894">
    <property type="entry name" value="C-terminal effector domain of the bipartite response regulators"/>
    <property type="match status" value="1"/>
</dbReference>
<dbReference type="InterPro" id="IPR036388">
    <property type="entry name" value="WH-like_DNA-bd_sf"/>
</dbReference>
<evidence type="ECO:0000259" key="8">
    <source>
        <dbReference type="PROSITE" id="PS50110"/>
    </source>
</evidence>
<dbReference type="SMART" id="SM00448">
    <property type="entry name" value="REC"/>
    <property type="match status" value="1"/>
</dbReference>
<feature type="DNA-binding region" description="OmpR/PhoB-type" evidence="6">
    <location>
        <begin position="155"/>
        <end position="253"/>
    </location>
</feature>
<organism evidence="10 11">
    <name type="scientific">Streptomyces musisoli</name>
    <dbReference type="NCBI Taxonomy" id="2802280"/>
    <lineage>
        <taxon>Bacteria</taxon>
        <taxon>Bacillati</taxon>
        <taxon>Actinomycetota</taxon>
        <taxon>Actinomycetes</taxon>
        <taxon>Kitasatosporales</taxon>
        <taxon>Streptomycetaceae</taxon>
        <taxon>Streptomyces</taxon>
    </lineage>
</organism>
<name>A0ABS1NUV0_9ACTN</name>
<dbReference type="InterPro" id="IPR001789">
    <property type="entry name" value="Sig_transdc_resp-reg_receiver"/>
</dbReference>
<keyword evidence="11" id="KW-1185">Reference proteome</keyword>
<dbReference type="Gene3D" id="3.40.50.2300">
    <property type="match status" value="1"/>
</dbReference>
<evidence type="ECO:0000313" key="11">
    <source>
        <dbReference type="Proteomes" id="UP000621386"/>
    </source>
</evidence>
<reference evidence="10 11" key="1">
    <citation type="submission" date="2021-01" db="EMBL/GenBank/DDBJ databases">
        <title>WGS of actinomycetes isolated from Thailand.</title>
        <authorList>
            <person name="Thawai C."/>
        </authorList>
    </citation>
    <scope>NUCLEOTIDE SEQUENCE [LARGE SCALE GENOMIC DNA]</scope>
    <source>
        <strain evidence="10 11">CH5-8</strain>
    </source>
</reference>
<keyword evidence="1 5" id="KW-0597">Phosphoprotein</keyword>
<feature type="domain" description="Response regulatory" evidence="8">
    <location>
        <begin position="33"/>
        <end position="146"/>
    </location>
</feature>
<dbReference type="Pfam" id="PF00072">
    <property type="entry name" value="Response_reg"/>
    <property type="match status" value="1"/>
</dbReference>
<dbReference type="PROSITE" id="PS51755">
    <property type="entry name" value="OMPR_PHOB"/>
    <property type="match status" value="1"/>
</dbReference>
<evidence type="ECO:0000256" key="4">
    <source>
        <dbReference type="ARBA" id="ARBA00023163"/>
    </source>
</evidence>
<dbReference type="PANTHER" id="PTHR48111">
    <property type="entry name" value="REGULATOR OF RPOS"/>
    <property type="match status" value="1"/>
</dbReference>
<evidence type="ECO:0000256" key="6">
    <source>
        <dbReference type="PROSITE-ProRule" id="PRU01091"/>
    </source>
</evidence>
<dbReference type="PROSITE" id="PS50110">
    <property type="entry name" value="RESPONSE_REGULATORY"/>
    <property type="match status" value="1"/>
</dbReference>
<feature type="region of interest" description="Disordered" evidence="7">
    <location>
        <begin position="1"/>
        <end position="26"/>
    </location>
</feature>
<dbReference type="Pfam" id="PF00486">
    <property type="entry name" value="Trans_reg_C"/>
    <property type="match status" value="1"/>
</dbReference>
<gene>
    <name evidence="10" type="ORF">JK361_04550</name>
</gene>
<evidence type="ECO:0000256" key="3">
    <source>
        <dbReference type="ARBA" id="ARBA00023125"/>
    </source>
</evidence>
<evidence type="ECO:0000256" key="5">
    <source>
        <dbReference type="PROSITE-ProRule" id="PRU00169"/>
    </source>
</evidence>
<feature type="domain" description="OmpR/PhoB-type" evidence="9">
    <location>
        <begin position="155"/>
        <end position="253"/>
    </location>
</feature>
<dbReference type="RefSeq" id="WP_201814351.1">
    <property type="nucleotide sequence ID" value="NZ_JAERRH010000002.1"/>
</dbReference>
<dbReference type="SMART" id="SM00862">
    <property type="entry name" value="Trans_reg_C"/>
    <property type="match status" value="1"/>
</dbReference>
<sequence>MQQPHVPTPGRATGATAPDTAEPAVPPAPGAARILVVDDDATVAEIVAGYLGRAGYTVDRADDGPSALARAAAGRPDLVVLDLMLPGMDGLEVCRRLRATAPVPVVMLTARGDEDDRILGLEVGADDYVTKPFSPRELVLRVRSVLRRTLPAADARPLTAAGLAVDPGARRATRDGTELALTLREFDLLAFFLGHPGKAYSREDLMREVWGWDFGDLSTVTVHVRRLRGKIEHDPARPRLIQTVWGVGYRFDPSGLEGTG</sequence>
<comment type="caution">
    <text evidence="10">The sequence shown here is derived from an EMBL/GenBank/DDBJ whole genome shotgun (WGS) entry which is preliminary data.</text>
</comment>